<organism evidence="2 3">
    <name type="scientific">Vreelandella halophila</name>
    <dbReference type="NCBI Taxonomy" id="86177"/>
    <lineage>
        <taxon>Bacteria</taxon>
        <taxon>Pseudomonadati</taxon>
        <taxon>Pseudomonadota</taxon>
        <taxon>Gammaproteobacteria</taxon>
        <taxon>Oceanospirillales</taxon>
        <taxon>Halomonadaceae</taxon>
        <taxon>Vreelandella</taxon>
    </lineage>
</organism>
<dbReference type="EMBL" id="WMEX01000007">
    <property type="protein sequence ID" value="MYL27753.1"/>
    <property type="molecule type" value="Genomic_DNA"/>
</dbReference>
<dbReference type="Proteomes" id="UP000460751">
    <property type="component" value="Unassembled WGS sequence"/>
</dbReference>
<evidence type="ECO:0000313" key="3">
    <source>
        <dbReference type="Proteomes" id="UP000460751"/>
    </source>
</evidence>
<comment type="caution">
    <text evidence="2">The sequence shown here is derived from an EMBL/GenBank/DDBJ whole genome shotgun (WGS) entry which is preliminary data.</text>
</comment>
<evidence type="ECO:0000313" key="2">
    <source>
        <dbReference type="EMBL" id="MYL27753.1"/>
    </source>
</evidence>
<feature type="domain" description="Type 4 fimbrial biogenesis protein PilX N-terminal" evidence="1">
    <location>
        <begin position="10"/>
        <end position="58"/>
    </location>
</feature>
<keyword evidence="3" id="KW-1185">Reference proteome</keyword>
<dbReference type="OrthoDB" id="6364804at2"/>
<evidence type="ECO:0000259" key="1">
    <source>
        <dbReference type="Pfam" id="PF14341"/>
    </source>
</evidence>
<sequence length="179" mass="19547">MIARPVMTERGSALLLALILLLVLSLLAISGMEGSLMQERMTTAQREGVMALEIAESGAQDAEKWIEDNVVTLTDFDGSDGLYNATEDGQHAPNMYDQAVWSDDSKTRTADSVEGVTPRYIVEYMGEGFTPPQLTDGNIGGYRHDSGGGNVQAFRVVVRAESPSGRGQRLIEIFYTRKL</sequence>
<dbReference type="AlphaFoldDB" id="A0A9X4YEI5"/>
<accession>A0A9X4YEI5</accession>
<proteinExistence type="predicted"/>
<gene>
    <name evidence="2" type="ORF">GLW01_13235</name>
</gene>
<dbReference type="InterPro" id="IPR025746">
    <property type="entry name" value="PilX_N_dom"/>
</dbReference>
<dbReference type="RefSeq" id="WP_160899328.1">
    <property type="nucleotide sequence ID" value="NZ_WMEX01000007.1"/>
</dbReference>
<protein>
    <recommendedName>
        <fullName evidence="1">Type 4 fimbrial biogenesis protein PilX N-terminal domain-containing protein</fullName>
    </recommendedName>
</protein>
<dbReference type="Pfam" id="PF14341">
    <property type="entry name" value="PilX_N"/>
    <property type="match status" value="1"/>
</dbReference>
<reference evidence="2 3" key="1">
    <citation type="submission" date="2019-11" db="EMBL/GenBank/DDBJ databases">
        <title>Genome sequences of 17 halophilic strains isolated from different environments.</title>
        <authorList>
            <person name="Furrow R.E."/>
        </authorList>
    </citation>
    <scope>NUCLEOTIDE SEQUENCE [LARGE SCALE GENOMIC DNA]</scope>
    <source>
        <strain evidence="2 3">22507_15_FS</strain>
    </source>
</reference>
<name>A0A9X4YEI5_9GAMM</name>